<dbReference type="KEGG" id="ccot:CCAX7_001340"/>
<dbReference type="Proteomes" id="UP000287394">
    <property type="component" value="Chromosome"/>
</dbReference>
<proteinExistence type="predicted"/>
<dbReference type="OrthoDB" id="9848984at2"/>
<sequence>MPVQTRSLIDFILHNKTPVWHEWNGDILELSEALQESALNFPILSRSLGNPTQARRLNVRLFELIDRLAGKQSQPFYGRLMELMPTNGRNVPYDLEQYEARSPWSMAQIVYGWGRRLESSERHRILEFLQQDAQRECDDFANVCDSGMVAWAEICPVDEAEKLIDWVDICAVNKIPTNTGFHYAALFREYQSKVSDPRVRVKSILSKLGVVSSADIDSSDNPYRPLSYYLKNQLTKDLAMLIPSDESDFPASEDALWNWCLNAVEEVLDSGQIRLLLRDDIKHRFQNCAREMWVLSRTQNNWEMFYDHLDVISENGLRYPALKRLAYVLPANKYELWDKLFAWPSVGNFVMQAYCAWLPLEEYDRLSFFFGPNAEGVNSERFDRAVTAYQAYLHRTPKDDLPQFWPNSTPMSYSQMMLLDRFLYAPEPLKPKAIARDVQEVENDFTLTDPLDIRGY</sequence>
<evidence type="ECO:0000313" key="1">
    <source>
        <dbReference type="EMBL" id="BDI28083.1"/>
    </source>
</evidence>
<reference evidence="1 2" key="1">
    <citation type="journal article" date="2019" name="Int. J. Syst. Evol. Microbiol.">
        <title>Capsulimonas corticalis gen. nov., sp. nov., an aerobic capsulated bacterium, of a novel bacterial order, Capsulimonadales ord. nov., of the class Armatimonadia of the phylum Armatimonadetes.</title>
        <authorList>
            <person name="Li J."/>
            <person name="Kudo C."/>
            <person name="Tonouchi A."/>
        </authorList>
    </citation>
    <scope>NUCLEOTIDE SEQUENCE [LARGE SCALE GENOMIC DNA]</scope>
    <source>
        <strain evidence="1 2">AX-7</strain>
    </source>
</reference>
<name>A0A402CRK0_9BACT</name>
<organism evidence="1 2">
    <name type="scientific">Capsulimonas corticalis</name>
    <dbReference type="NCBI Taxonomy" id="2219043"/>
    <lineage>
        <taxon>Bacteria</taxon>
        <taxon>Bacillati</taxon>
        <taxon>Armatimonadota</taxon>
        <taxon>Armatimonadia</taxon>
        <taxon>Capsulimonadales</taxon>
        <taxon>Capsulimonadaceae</taxon>
        <taxon>Capsulimonas</taxon>
    </lineage>
</organism>
<dbReference type="EMBL" id="AP025739">
    <property type="protein sequence ID" value="BDI28083.1"/>
    <property type="molecule type" value="Genomic_DNA"/>
</dbReference>
<gene>
    <name evidence="1" type="ORF">CCAX7_001340</name>
</gene>
<accession>A0A402CRK0</accession>
<evidence type="ECO:0000313" key="2">
    <source>
        <dbReference type="Proteomes" id="UP000287394"/>
    </source>
</evidence>
<keyword evidence="2" id="KW-1185">Reference proteome</keyword>
<dbReference type="AlphaFoldDB" id="A0A402CRK0"/>
<dbReference type="RefSeq" id="WP_119320038.1">
    <property type="nucleotide sequence ID" value="NZ_AP025739.1"/>
</dbReference>
<protein>
    <submittedName>
        <fullName evidence="1">Uncharacterized protein</fullName>
    </submittedName>
</protein>